<organism evidence="1 2">
    <name type="scientific">Rhizoclosmatium globosum</name>
    <dbReference type="NCBI Taxonomy" id="329046"/>
    <lineage>
        <taxon>Eukaryota</taxon>
        <taxon>Fungi</taxon>
        <taxon>Fungi incertae sedis</taxon>
        <taxon>Chytridiomycota</taxon>
        <taxon>Chytridiomycota incertae sedis</taxon>
        <taxon>Chytridiomycetes</taxon>
        <taxon>Chytridiales</taxon>
        <taxon>Chytriomycetaceae</taxon>
        <taxon>Rhizoclosmatium</taxon>
    </lineage>
</organism>
<proteinExistence type="predicted"/>
<comment type="caution">
    <text evidence="1">The sequence shown here is derived from an EMBL/GenBank/DDBJ whole genome shotgun (WGS) entry which is preliminary data.</text>
</comment>
<accession>A0A1Y2C3N7</accession>
<reference evidence="1 2" key="1">
    <citation type="submission" date="2016-07" db="EMBL/GenBank/DDBJ databases">
        <title>Pervasive Adenine N6-methylation of Active Genes in Fungi.</title>
        <authorList>
            <consortium name="DOE Joint Genome Institute"/>
            <person name="Mondo S.J."/>
            <person name="Dannebaum R.O."/>
            <person name="Kuo R.C."/>
            <person name="Labutti K."/>
            <person name="Haridas S."/>
            <person name="Kuo A."/>
            <person name="Salamov A."/>
            <person name="Ahrendt S.R."/>
            <person name="Lipzen A."/>
            <person name="Sullivan W."/>
            <person name="Andreopoulos W.B."/>
            <person name="Clum A."/>
            <person name="Lindquist E."/>
            <person name="Daum C."/>
            <person name="Ramamoorthy G.K."/>
            <person name="Gryganskyi A."/>
            <person name="Culley D."/>
            <person name="Magnuson J.K."/>
            <person name="James T.Y."/>
            <person name="O'Malley M.A."/>
            <person name="Stajich J.E."/>
            <person name="Spatafora J.W."/>
            <person name="Visel A."/>
            <person name="Grigoriev I.V."/>
        </authorList>
    </citation>
    <scope>NUCLEOTIDE SEQUENCE [LARGE SCALE GENOMIC DNA]</scope>
    <source>
        <strain evidence="1 2">JEL800</strain>
    </source>
</reference>
<dbReference type="OrthoDB" id="2154719at2759"/>
<dbReference type="Proteomes" id="UP000193642">
    <property type="component" value="Unassembled WGS sequence"/>
</dbReference>
<evidence type="ECO:0000313" key="1">
    <source>
        <dbReference type="EMBL" id="ORY41652.1"/>
    </source>
</evidence>
<evidence type="ECO:0000313" key="2">
    <source>
        <dbReference type="Proteomes" id="UP000193642"/>
    </source>
</evidence>
<protein>
    <submittedName>
        <fullName evidence="1">Uncharacterized protein</fullName>
    </submittedName>
</protein>
<name>A0A1Y2C3N7_9FUNG</name>
<dbReference type="EMBL" id="MCGO01000031">
    <property type="protein sequence ID" value="ORY41652.1"/>
    <property type="molecule type" value="Genomic_DNA"/>
</dbReference>
<dbReference type="AlphaFoldDB" id="A0A1Y2C3N7"/>
<gene>
    <name evidence="1" type="ORF">BCR33DRAFT_337255</name>
</gene>
<keyword evidence="2" id="KW-1185">Reference proteome</keyword>
<sequence>MTTRSLAIAINQRRASPTAIIISNPKHIILPHIPRSTPHRLYTPRKQRRLLDFLNTPAPSTSRVPLATKLEIKDTDRCHIISVSEQLKAIPGLKQNTDLVDDLCDMFATCTFLGFTPAKMEESVGEVPEPVKKVEELKARIFEALEGEDEKVAELILGACHATHP</sequence>